<dbReference type="GO" id="GO:0007165">
    <property type="term" value="P:signal transduction"/>
    <property type="evidence" value="ECO:0007669"/>
    <property type="project" value="InterPro"/>
</dbReference>
<dbReference type="InterPro" id="IPR003660">
    <property type="entry name" value="HAMP_dom"/>
</dbReference>
<dbReference type="SMART" id="SM00267">
    <property type="entry name" value="GGDEF"/>
    <property type="match status" value="1"/>
</dbReference>
<dbReference type="InterPro" id="IPR029016">
    <property type="entry name" value="GAF-like_dom_sf"/>
</dbReference>
<dbReference type="PROSITE" id="PS50112">
    <property type="entry name" value="PAS"/>
    <property type="match status" value="1"/>
</dbReference>
<feature type="domain" description="PAS" evidence="7">
    <location>
        <begin position="683"/>
        <end position="753"/>
    </location>
</feature>
<organism evidence="12 13">
    <name type="scientific">Halomicronema hongdechloris C2206</name>
    <dbReference type="NCBI Taxonomy" id="1641165"/>
    <lineage>
        <taxon>Bacteria</taxon>
        <taxon>Bacillati</taxon>
        <taxon>Cyanobacteriota</taxon>
        <taxon>Cyanophyceae</taxon>
        <taxon>Nodosilineales</taxon>
        <taxon>Nodosilineaceae</taxon>
        <taxon>Halomicronema</taxon>
    </lineage>
</organism>
<dbReference type="Gene3D" id="3.30.70.270">
    <property type="match status" value="1"/>
</dbReference>
<dbReference type="InterPro" id="IPR001633">
    <property type="entry name" value="EAL_dom"/>
</dbReference>
<dbReference type="InterPro" id="IPR035919">
    <property type="entry name" value="EAL_sf"/>
</dbReference>
<name>A0A1Z3HTV8_9CYAN</name>
<feature type="domain" description="GGDEF" evidence="11">
    <location>
        <begin position="842"/>
        <end position="975"/>
    </location>
</feature>
<evidence type="ECO:0000256" key="4">
    <source>
        <dbReference type="ARBA" id="ARBA00022989"/>
    </source>
</evidence>
<evidence type="ECO:0000256" key="2">
    <source>
        <dbReference type="ARBA" id="ARBA00022475"/>
    </source>
</evidence>
<dbReference type="GO" id="GO:0005886">
    <property type="term" value="C:plasma membrane"/>
    <property type="evidence" value="ECO:0007669"/>
    <property type="project" value="UniProtKB-SubCell"/>
</dbReference>
<keyword evidence="2" id="KW-1003">Cell membrane</keyword>
<dbReference type="Gene3D" id="3.20.20.450">
    <property type="entry name" value="EAL domain"/>
    <property type="match status" value="1"/>
</dbReference>
<dbReference type="SUPFAM" id="SSF55781">
    <property type="entry name" value="GAF domain-like"/>
    <property type="match status" value="1"/>
</dbReference>
<dbReference type="PROSITE" id="PS50883">
    <property type="entry name" value="EAL"/>
    <property type="match status" value="1"/>
</dbReference>
<feature type="domain" description="HAMP" evidence="10">
    <location>
        <begin position="322"/>
        <end position="375"/>
    </location>
</feature>
<evidence type="ECO:0000256" key="5">
    <source>
        <dbReference type="ARBA" id="ARBA00023136"/>
    </source>
</evidence>
<dbReference type="Gene3D" id="3.30.450.40">
    <property type="match status" value="1"/>
</dbReference>
<dbReference type="AlphaFoldDB" id="A0A1Z3HTV8"/>
<dbReference type="PROSITE" id="PS50113">
    <property type="entry name" value="PAC"/>
    <property type="match status" value="2"/>
</dbReference>
<evidence type="ECO:0000256" key="6">
    <source>
        <dbReference type="SAM" id="Phobius"/>
    </source>
</evidence>
<dbReference type="KEGG" id="hhg:XM38_047010"/>
<dbReference type="FunFam" id="3.20.20.450:FF:000001">
    <property type="entry name" value="Cyclic di-GMP phosphodiesterase yahA"/>
    <property type="match status" value="1"/>
</dbReference>
<evidence type="ECO:0000259" key="11">
    <source>
        <dbReference type="PROSITE" id="PS50887"/>
    </source>
</evidence>
<evidence type="ECO:0000256" key="3">
    <source>
        <dbReference type="ARBA" id="ARBA00022692"/>
    </source>
</evidence>
<evidence type="ECO:0000259" key="10">
    <source>
        <dbReference type="PROSITE" id="PS50885"/>
    </source>
</evidence>
<reference evidence="12 13" key="1">
    <citation type="journal article" date="2016" name="Biochim. Biophys. Acta">
        <title>Characterization of red-shifted phycobilisomes isolated from the chlorophyll f-containing cyanobacterium Halomicronema hongdechloris.</title>
        <authorList>
            <person name="Li Y."/>
            <person name="Lin Y."/>
            <person name="Garvey C.J."/>
            <person name="Birch D."/>
            <person name="Corkery R.W."/>
            <person name="Loughlin P.C."/>
            <person name="Scheer H."/>
            <person name="Willows R.D."/>
            <person name="Chen M."/>
        </authorList>
    </citation>
    <scope>NUCLEOTIDE SEQUENCE [LARGE SCALE GENOMIC DNA]</scope>
    <source>
        <strain evidence="12 13">C2206</strain>
    </source>
</reference>
<dbReference type="Proteomes" id="UP000191901">
    <property type="component" value="Chromosome"/>
</dbReference>
<feature type="domain" description="PAC" evidence="8">
    <location>
        <begin position="757"/>
        <end position="809"/>
    </location>
</feature>
<proteinExistence type="predicted"/>
<dbReference type="InterPro" id="IPR043128">
    <property type="entry name" value="Rev_trsase/Diguanyl_cyclase"/>
</dbReference>
<accession>A0A1Z3HTV8</accession>
<dbReference type="InterPro" id="IPR000014">
    <property type="entry name" value="PAS"/>
</dbReference>
<feature type="domain" description="PAC" evidence="8">
    <location>
        <begin position="477"/>
        <end position="529"/>
    </location>
</feature>
<dbReference type="NCBIfam" id="TIGR00254">
    <property type="entry name" value="GGDEF"/>
    <property type="match status" value="1"/>
</dbReference>
<dbReference type="Pfam" id="PF08447">
    <property type="entry name" value="PAS_3"/>
    <property type="match status" value="2"/>
</dbReference>
<dbReference type="Pfam" id="PF00990">
    <property type="entry name" value="GGDEF"/>
    <property type="match status" value="1"/>
</dbReference>
<dbReference type="InterPro" id="IPR013655">
    <property type="entry name" value="PAS_fold_3"/>
</dbReference>
<gene>
    <name evidence="12" type="ORF">XM38_047010</name>
</gene>
<dbReference type="InterPro" id="IPR029787">
    <property type="entry name" value="Nucleotide_cyclase"/>
</dbReference>
<dbReference type="CDD" id="cd06225">
    <property type="entry name" value="HAMP"/>
    <property type="match status" value="1"/>
</dbReference>
<dbReference type="Pfam" id="PF01590">
    <property type="entry name" value="GAF"/>
    <property type="match status" value="1"/>
</dbReference>
<evidence type="ECO:0000256" key="1">
    <source>
        <dbReference type="ARBA" id="ARBA00004651"/>
    </source>
</evidence>
<dbReference type="SUPFAM" id="SSF55785">
    <property type="entry name" value="PYP-like sensor domain (PAS domain)"/>
    <property type="match status" value="2"/>
</dbReference>
<keyword evidence="3 6" id="KW-0812">Transmembrane</keyword>
<sequence length="1243" mass="138218">MTRLLWSRLNPSLAVRVGVTLGGITLLLAVVLGERAGRQARHQIKQDIGEELTQVAFQVSRELDINIFERYREIQIIAELDRFQNPQATLSKQQALLEQLQSTFPHYSWIGFTTPQGTVVASTQGLLQGANVAQRPWFQAALSEPFVGDVHEAALLAELLPNPQGTHLRFVDVAAPVVNDQGDVQGVIGAHLNWQWAEEVIDVLMKTPQVEGKEVFIVNRDGMVLSGPRAWQGKSLDLDSNRLAYLRKQGYAVETWPNDETYLVGFAYSRGYQSYEGLGWTILVRESTATAFAPAHDLYQRILLGGVVIGGGFVFLSWAATALITRPLLQVAAIADQIRAGNRDITLPHFRSNHEMARLSRALTQLITELLERERDLSNANAKLQSQLAANRRLSYSYRRSEKQLQQIVDGIEDALLLREIGSGKLIYANAGLTKLHPPSVLRDPDCLEEWVQHIHPEDRDWVSEKLHAEVQRQAFFNDEYRILDADGNVRWIWDRSFPICDETGQVYRYVVIKRDVTELKRSAEVLQTLMQGTAAVTGNAFFEKLVQQLAEALRFDHVCITEQVDTGLQTLAHYCRGQMCPSVTYNPDRTPCAITLAQGSYYCATQVQQQFSDNSHLQQIDADGYVAVALVNATGESLGTLAGVSQSPLDNRSQSLTILRIFAHRAAAEIERQRSNTALEASEARFRLLAENIKDLVCLHDLDGKILYASPSCQSVLGSDPKGLIGQSPLDYCHPEDQALMWLEMLQAIEAGYLQNPIVYRAWHQDGHYIWLETLIKVVASSTGEPTHLQTSSRDITDKFRAYQQLEHDATHDRLTGLPNRTLLLERLDLALERARANAGAQFAVLCIDLDQFKVINDSLGHLLGDHLLQRTASTLESAIRGVDLVARWGGDEFIVLLEDISGLHAAIGMAEDILEALSIPICLDDHEVVVEASIGIVLGHADYGQGLDLLRDADIAMYSAKRSGKACYAIFQQEMYAQALRRHELGNALRQALERQEFVLRYQPIIALDTGKLAGFEALVRWQHPERGMISPAEFIPVAEETGLIVPLGTWVLRAACEQMGRWQTQFPAAKALKISVNLSVKQLKDAALIPQVKHVLQTTGLAQGSLALEITESMFMEDIEAINQRLQELHDLAVQISIDDFGTGFSSLSYLHLLAVNNLKIDRSFVSNLFESERNFNVTATIIELANQLGLDAIAEGIETEAQLQQLQVLGCRLGQGYLFDGPVPSETVESLIAQASLAA</sequence>
<dbReference type="Pfam" id="PF02743">
    <property type="entry name" value="dCache_1"/>
    <property type="match status" value="1"/>
</dbReference>
<dbReference type="PANTHER" id="PTHR44757:SF2">
    <property type="entry name" value="BIOFILM ARCHITECTURE MAINTENANCE PROTEIN MBAA"/>
    <property type="match status" value="1"/>
</dbReference>
<feature type="domain" description="EAL" evidence="9">
    <location>
        <begin position="984"/>
        <end position="1240"/>
    </location>
</feature>
<keyword evidence="5 6" id="KW-0472">Membrane</keyword>
<evidence type="ECO:0000313" key="13">
    <source>
        <dbReference type="Proteomes" id="UP000191901"/>
    </source>
</evidence>
<dbReference type="NCBIfam" id="TIGR00229">
    <property type="entry name" value="sensory_box"/>
    <property type="match status" value="2"/>
</dbReference>
<dbReference type="InterPro" id="IPR000700">
    <property type="entry name" value="PAS-assoc_C"/>
</dbReference>
<dbReference type="SMART" id="SM00052">
    <property type="entry name" value="EAL"/>
    <property type="match status" value="1"/>
</dbReference>
<dbReference type="Gene3D" id="3.30.450.20">
    <property type="entry name" value="PAS domain"/>
    <property type="match status" value="3"/>
</dbReference>
<dbReference type="Pfam" id="PF00672">
    <property type="entry name" value="HAMP"/>
    <property type="match status" value="1"/>
</dbReference>
<evidence type="ECO:0000259" key="7">
    <source>
        <dbReference type="PROSITE" id="PS50112"/>
    </source>
</evidence>
<dbReference type="InterPro" id="IPR052155">
    <property type="entry name" value="Biofilm_reg_signaling"/>
</dbReference>
<dbReference type="SMART" id="SM00086">
    <property type="entry name" value="PAC"/>
    <property type="match status" value="2"/>
</dbReference>
<dbReference type="InterPro" id="IPR035965">
    <property type="entry name" value="PAS-like_dom_sf"/>
</dbReference>
<evidence type="ECO:0000313" key="12">
    <source>
        <dbReference type="EMBL" id="ASC73729.1"/>
    </source>
</evidence>
<dbReference type="SMART" id="SM00304">
    <property type="entry name" value="HAMP"/>
    <property type="match status" value="1"/>
</dbReference>
<feature type="transmembrane region" description="Helical" evidence="6">
    <location>
        <begin position="13"/>
        <end position="33"/>
    </location>
</feature>
<dbReference type="SUPFAM" id="SSF141868">
    <property type="entry name" value="EAL domain-like"/>
    <property type="match status" value="1"/>
</dbReference>
<dbReference type="PROSITE" id="PS50885">
    <property type="entry name" value="HAMP"/>
    <property type="match status" value="1"/>
</dbReference>
<dbReference type="PROSITE" id="PS50887">
    <property type="entry name" value="GGDEF"/>
    <property type="match status" value="1"/>
</dbReference>
<dbReference type="CDD" id="cd12914">
    <property type="entry name" value="PDC1_DGC_like"/>
    <property type="match status" value="1"/>
</dbReference>
<dbReference type="EMBL" id="CP021983">
    <property type="protein sequence ID" value="ASC73729.1"/>
    <property type="molecule type" value="Genomic_DNA"/>
</dbReference>
<feature type="transmembrane region" description="Helical" evidence="6">
    <location>
        <begin position="302"/>
        <end position="324"/>
    </location>
</feature>
<dbReference type="OrthoDB" id="442691at2"/>
<protein>
    <submittedName>
        <fullName evidence="12">Uncharacterized protein</fullName>
    </submittedName>
</protein>
<comment type="subcellular location">
    <subcellularLocation>
        <location evidence="1">Cell membrane</location>
        <topology evidence="1">Multi-pass membrane protein</topology>
    </subcellularLocation>
</comment>
<dbReference type="CDD" id="cd00130">
    <property type="entry name" value="PAS"/>
    <property type="match status" value="2"/>
</dbReference>
<dbReference type="Gene3D" id="6.10.340.10">
    <property type="match status" value="1"/>
</dbReference>
<dbReference type="SUPFAM" id="SSF158472">
    <property type="entry name" value="HAMP domain-like"/>
    <property type="match status" value="1"/>
</dbReference>
<dbReference type="InterPro" id="IPR001610">
    <property type="entry name" value="PAC"/>
</dbReference>
<evidence type="ECO:0000259" key="9">
    <source>
        <dbReference type="PROSITE" id="PS50883"/>
    </source>
</evidence>
<dbReference type="InterPro" id="IPR033479">
    <property type="entry name" value="dCache_1"/>
</dbReference>
<dbReference type="PANTHER" id="PTHR44757">
    <property type="entry name" value="DIGUANYLATE CYCLASE DGCP"/>
    <property type="match status" value="1"/>
</dbReference>
<keyword evidence="4 6" id="KW-1133">Transmembrane helix</keyword>
<dbReference type="CDD" id="cd01949">
    <property type="entry name" value="GGDEF"/>
    <property type="match status" value="1"/>
</dbReference>
<dbReference type="CDD" id="cd18774">
    <property type="entry name" value="PDC2_HK_sensor"/>
    <property type="match status" value="1"/>
</dbReference>
<dbReference type="SUPFAM" id="SSF55073">
    <property type="entry name" value="Nucleotide cyclase"/>
    <property type="match status" value="1"/>
</dbReference>
<dbReference type="SMART" id="SM00091">
    <property type="entry name" value="PAS"/>
    <property type="match status" value="2"/>
</dbReference>
<dbReference type="InterPro" id="IPR003018">
    <property type="entry name" value="GAF"/>
</dbReference>
<dbReference type="RefSeq" id="WP_088431114.1">
    <property type="nucleotide sequence ID" value="NZ_CP021983.2"/>
</dbReference>
<evidence type="ECO:0000259" key="8">
    <source>
        <dbReference type="PROSITE" id="PS50113"/>
    </source>
</evidence>
<keyword evidence="13" id="KW-1185">Reference proteome</keyword>
<dbReference type="CDD" id="cd01948">
    <property type="entry name" value="EAL"/>
    <property type="match status" value="1"/>
</dbReference>
<dbReference type="InterPro" id="IPR000160">
    <property type="entry name" value="GGDEF_dom"/>
</dbReference>
<dbReference type="Pfam" id="PF00563">
    <property type="entry name" value="EAL"/>
    <property type="match status" value="1"/>
</dbReference>